<keyword evidence="1" id="KW-0812">Transmembrane</keyword>
<dbReference type="RefSeq" id="XP_070900177.1">
    <property type="nucleotide sequence ID" value="XM_071039815.1"/>
</dbReference>
<proteinExistence type="predicted"/>
<evidence type="ECO:0000313" key="2">
    <source>
        <dbReference type="EMBL" id="KAL2852174.1"/>
    </source>
</evidence>
<comment type="caution">
    <text evidence="2">The sequence shown here is derived from an EMBL/GenBank/DDBJ whole genome shotgun (WGS) entry which is preliminary data.</text>
</comment>
<protein>
    <submittedName>
        <fullName evidence="2">Uncharacterized protein</fullName>
    </submittedName>
</protein>
<gene>
    <name evidence="2" type="ORF">BJX68DRAFT_234926</name>
</gene>
<keyword evidence="3" id="KW-1185">Reference proteome</keyword>
<dbReference type="EMBL" id="JBFXLR010000016">
    <property type="protein sequence ID" value="KAL2852174.1"/>
    <property type="molecule type" value="Genomic_DNA"/>
</dbReference>
<dbReference type="GeneID" id="98154979"/>
<evidence type="ECO:0000313" key="3">
    <source>
        <dbReference type="Proteomes" id="UP001610444"/>
    </source>
</evidence>
<evidence type="ECO:0000256" key="1">
    <source>
        <dbReference type="SAM" id="Phobius"/>
    </source>
</evidence>
<keyword evidence="1" id="KW-0472">Membrane</keyword>
<keyword evidence="1" id="KW-1133">Transmembrane helix</keyword>
<dbReference type="Proteomes" id="UP001610444">
    <property type="component" value="Unassembled WGS sequence"/>
</dbReference>
<reference evidence="2 3" key="1">
    <citation type="submission" date="2024-07" db="EMBL/GenBank/DDBJ databases">
        <title>Section-level genome sequencing and comparative genomics of Aspergillus sections Usti and Cavernicolus.</title>
        <authorList>
            <consortium name="Lawrence Berkeley National Laboratory"/>
            <person name="Nybo J.L."/>
            <person name="Vesth T.C."/>
            <person name="Theobald S."/>
            <person name="Frisvad J.C."/>
            <person name="Larsen T.O."/>
            <person name="Kjaerboelling I."/>
            <person name="Rothschild-Mancinelli K."/>
            <person name="Lyhne E.K."/>
            <person name="Kogle M.E."/>
            <person name="Barry K."/>
            <person name="Clum A."/>
            <person name="Na H."/>
            <person name="Ledsgaard L."/>
            <person name="Lin J."/>
            <person name="Lipzen A."/>
            <person name="Kuo A."/>
            <person name="Riley R."/>
            <person name="Mondo S."/>
            <person name="LaButti K."/>
            <person name="Haridas S."/>
            <person name="Pangalinan J."/>
            <person name="Salamov A.A."/>
            <person name="Simmons B.A."/>
            <person name="Magnuson J.K."/>
            <person name="Chen J."/>
            <person name="Drula E."/>
            <person name="Henrissat B."/>
            <person name="Wiebenga A."/>
            <person name="Lubbers R.J."/>
            <person name="Gomes A.C."/>
            <person name="Macurrencykelacurrency M.R."/>
            <person name="Stajich J."/>
            <person name="Grigoriev I.V."/>
            <person name="Mortensen U.H."/>
            <person name="De vries R.P."/>
            <person name="Baker S.E."/>
            <person name="Andersen M.R."/>
        </authorList>
    </citation>
    <scope>NUCLEOTIDE SEQUENCE [LARGE SCALE GENOMIC DNA]</scope>
    <source>
        <strain evidence="2 3">CBS 756.74</strain>
    </source>
</reference>
<name>A0ABR4KIR7_9EURO</name>
<organism evidence="2 3">
    <name type="scientific">Aspergillus pseudodeflectus</name>
    <dbReference type="NCBI Taxonomy" id="176178"/>
    <lineage>
        <taxon>Eukaryota</taxon>
        <taxon>Fungi</taxon>
        <taxon>Dikarya</taxon>
        <taxon>Ascomycota</taxon>
        <taxon>Pezizomycotina</taxon>
        <taxon>Eurotiomycetes</taxon>
        <taxon>Eurotiomycetidae</taxon>
        <taxon>Eurotiales</taxon>
        <taxon>Aspergillaceae</taxon>
        <taxon>Aspergillus</taxon>
        <taxon>Aspergillus subgen. Nidulantes</taxon>
    </lineage>
</organism>
<feature type="transmembrane region" description="Helical" evidence="1">
    <location>
        <begin position="15"/>
        <end position="37"/>
    </location>
</feature>
<accession>A0ABR4KIR7</accession>
<sequence length="83" mass="8847">MHLSCLYFSPGVSTIIPTIIPTIITIMTITIIATAAVRFSRGRLNASTGYGATTNPSDSLTLLYHLASSKSHTLCTVTYLLAT</sequence>